<sequence>MSDIFITLLINGVLLASIYLLISLGLTLVFGVMNVINFAHGGFIMAGGYVTYWLAGSFGVDPILSLVVVIPVVFAGCYAIQLSLLEKVIGQDDLYTLLLTFGILLVLESVFRLQFGTQSQTMEYLSAPVTFGEVSISMTRIATGAIGLIAAGALFAFLNWSRQGQAIRATSQAPNLAEASGIDSRRIRALTFGLGGVLAGIGGTAYFLTYSISPVGGRHLLLIAFVVVVLGGMNSLRGTVAAAFIVGIYQTFVQFQFGSTEALFTMFIGIAVLLLIRPHGLFGEPEGRLHG</sequence>
<keyword evidence="2" id="KW-0813">Transport</keyword>
<comment type="similarity">
    <text evidence="8">Belongs to the binding-protein-dependent transport system permease family. LivHM subfamily.</text>
</comment>
<dbReference type="InterPro" id="IPR052157">
    <property type="entry name" value="BCAA_transport_permease"/>
</dbReference>
<gene>
    <name evidence="10" type="ORF">EA472_03915</name>
</gene>
<evidence type="ECO:0000256" key="9">
    <source>
        <dbReference type="SAM" id="Phobius"/>
    </source>
</evidence>
<evidence type="ECO:0000256" key="3">
    <source>
        <dbReference type="ARBA" id="ARBA00022475"/>
    </source>
</evidence>
<dbReference type="InterPro" id="IPR001851">
    <property type="entry name" value="ABC_transp_permease"/>
</dbReference>
<accession>A0A3N6N418</accession>
<dbReference type="GO" id="GO:0022857">
    <property type="term" value="F:transmembrane transporter activity"/>
    <property type="evidence" value="ECO:0007669"/>
    <property type="project" value="InterPro"/>
</dbReference>
<evidence type="ECO:0000313" key="11">
    <source>
        <dbReference type="Proteomes" id="UP000281431"/>
    </source>
</evidence>
<name>A0A3N6N418_NATCH</name>
<comment type="subcellular location">
    <subcellularLocation>
        <location evidence="1">Cell membrane</location>
        <topology evidence="1">Multi-pass membrane protein</topology>
    </subcellularLocation>
</comment>
<keyword evidence="6 9" id="KW-1133">Transmembrane helix</keyword>
<dbReference type="CDD" id="cd06582">
    <property type="entry name" value="TM_PBP1_LivH_like"/>
    <property type="match status" value="1"/>
</dbReference>
<evidence type="ECO:0000256" key="7">
    <source>
        <dbReference type="ARBA" id="ARBA00023136"/>
    </source>
</evidence>
<keyword evidence="7 9" id="KW-0472">Membrane</keyword>
<dbReference type="Pfam" id="PF02653">
    <property type="entry name" value="BPD_transp_2"/>
    <property type="match status" value="1"/>
</dbReference>
<dbReference type="Proteomes" id="UP000281431">
    <property type="component" value="Unassembled WGS sequence"/>
</dbReference>
<feature type="transmembrane region" description="Helical" evidence="9">
    <location>
        <begin position="135"/>
        <end position="158"/>
    </location>
</feature>
<evidence type="ECO:0000256" key="5">
    <source>
        <dbReference type="ARBA" id="ARBA00022970"/>
    </source>
</evidence>
<evidence type="ECO:0000256" key="2">
    <source>
        <dbReference type="ARBA" id="ARBA00022448"/>
    </source>
</evidence>
<feature type="transmembrane region" description="Helical" evidence="9">
    <location>
        <begin position="6"/>
        <end position="31"/>
    </location>
</feature>
<feature type="transmembrane region" description="Helical" evidence="9">
    <location>
        <begin position="220"/>
        <end position="249"/>
    </location>
</feature>
<evidence type="ECO:0000313" key="10">
    <source>
        <dbReference type="EMBL" id="RQH02457.1"/>
    </source>
</evidence>
<dbReference type="AlphaFoldDB" id="A0A3N6N418"/>
<keyword evidence="3" id="KW-1003">Cell membrane</keyword>
<evidence type="ECO:0000256" key="4">
    <source>
        <dbReference type="ARBA" id="ARBA00022692"/>
    </source>
</evidence>
<dbReference type="PANTHER" id="PTHR11795:SF445">
    <property type="entry name" value="AMINO ACID ABC TRANSPORTER PERMEASE PROTEIN"/>
    <property type="match status" value="1"/>
</dbReference>
<dbReference type="PANTHER" id="PTHR11795">
    <property type="entry name" value="BRANCHED-CHAIN AMINO ACID TRANSPORT SYSTEM PERMEASE PROTEIN LIVH"/>
    <property type="match status" value="1"/>
</dbReference>
<evidence type="ECO:0000256" key="8">
    <source>
        <dbReference type="ARBA" id="ARBA00037998"/>
    </source>
</evidence>
<proteinExistence type="inferred from homology"/>
<feature type="transmembrane region" description="Helical" evidence="9">
    <location>
        <begin position="62"/>
        <end position="82"/>
    </location>
</feature>
<feature type="transmembrane region" description="Helical" evidence="9">
    <location>
        <begin position="94"/>
        <end position="115"/>
    </location>
</feature>
<comment type="caution">
    <text evidence="10">The sequence shown here is derived from an EMBL/GenBank/DDBJ whole genome shotgun (WGS) entry which is preliminary data.</text>
</comment>
<dbReference type="GO" id="GO:0005886">
    <property type="term" value="C:plasma membrane"/>
    <property type="evidence" value="ECO:0007669"/>
    <property type="project" value="UniProtKB-SubCell"/>
</dbReference>
<keyword evidence="11" id="KW-1185">Reference proteome</keyword>
<feature type="transmembrane region" description="Helical" evidence="9">
    <location>
        <begin position="189"/>
        <end position="208"/>
    </location>
</feature>
<evidence type="ECO:0000256" key="1">
    <source>
        <dbReference type="ARBA" id="ARBA00004651"/>
    </source>
</evidence>
<protein>
    <submittedName>
        <fullName evidence="10">Branched-chain amino acid ABC transporter permease</fullName>
    </submittedName>
</protein>
<feature type="transmembrane region" description="Helical" evidence="9">
    <location>
        <begin position="38"/>
        <end position="56"/>
    </location>
</feature>
<evidence type="ECO:0000256" key="6">
    <source>
        <dbReference type="ARBA" id="ARBA00022989"/>
    </source>
</evidence>
<keyword evidence="4 9" id="KW-0812">Transmembrane</keyword>
<dbReference type="OrthoDB" id="43815at2157"/>
<keyword evidence="5" id="KW-0029">Amino-acid transport</keyword>
<feature type="transmembrane region" description="Helical" evidence="9">
    <location>
        <begin position="261"/>
        <end position="282"/>
    </location>
</feature>
<organism evidence="10 11">
    <name type="scientific">Natrarchaeobius chitinivorans</name>
    <dbReference type="NCBI Taxonomy" id="1679083"/>
    <lineage>
        <taxon>Archaea</taxon>
        <taxon>Methanobacteriati</taxon>
        <taxon>Methanobacteriota</taxon>
        <taxon>Stenosarchaea group</taxon>
        <taxon>Halobacteria</taxon>
        <taxon>Halobacteriales</taxon>
        <taxon>Natrialbaceae</taxon>
        <taxon>Natrarchaeobius</taxon>
    </lineage>
</organism>
<dbReference type="EMBL" id="REFZ01000002">
    <property type="protein sequence ID" value="RQH02457.1"/>
    <property type="molecule type" value="Genomic_DNA"/>
</dbReference>
<dbReference type="GO" id="GO:0006865">
    <property type="term" value="P:amino acid transport"/>
    <property type="evidence" value="ECO:0007669"/>
    <property type="project" value="UniProtKB-KW"/>
</dbReference>
<reference evidence="10 11" key="1">
    <citation type="submission" date="2018-10" db="EMBL/GenBank/DDBJ databases">
        <title>Natrarchaeobius chitinivorans gen. nov., sp. nov., and Natrarchaeobius haloalkaliphilus sp. nov., alkaliphilic, chitin-utilizing haloarchaea from hypersaline alkaline lakes.</title>
        <authorList>
            <person name="Sorokin D.Y."/>
            <person name="Elcheninov A.G."/>
            <person name="Kostrikina N.A."/>
            <person name="Bale N.J."/>
            <person name="Sinninghe Damste J.S."/>
            <person name="Khijniak T.V."/>
            <person name="Kublanov I.V."/>
            <person name="Toshchakov S.V."/>
        </authorList>
    </citation>
    <scope>NUCLEOTIDE SEQUENCE [LARGE SCALE GENOMIC DNA]</scope>
    <source>
        <strain evidence="10 11">AArcht7</strain>
    </source>
</reference>